<dbReference type="CDD" id="cd16027">
    <property type="entry name" value="SGSH"/>
    <property type="match status" value="1"/>
</dbReference>
<accession>A0A521DPW4</accession>
<dbReference type="InterPro" id="IPR000917">
    <property type="entry name" value="Sulfatase_N"/>
</dbReference>
<evidence type="ECO:0000313" key="3">
    <source>
        <dbReference type="EMBL" id="SMO73678.1"/>
    </source>
</evidence>
<dbReference type="InterPro" id="IPR017850">
    <property type="entry name" value="Alkaline_phosphatase_core_sf"/>
</dbReference>
<dbReference type="Pfam" id="PF00884">
    <property type="entry name" value="Sulfatase"/>
    <property type="match status" value="1"/>
</dbReference>
<proteinExistence type="predicted"/>
<protein>
    <submittedName>
        <fullName evidence="3">Uncharacterized sulfatase</fullName>
    </submittedName>
</protein>
<dbReference type="Gene3D" id="3.40.720.10">
    <property type="entry name" value="Alkaline Phosphatase, subunit A"/>
    <property type="match status" value="1"/>
</dbReference>
<evidence type="ECO:0000313" key="4">
    <source>
        <dbReference type="Proteomes" id="UP000317593"/>
    </source>
</evidence>
<dbReference type="InterPro" id="IPR052701">
    <property type="entry name" value="GAG_Ulvan_Degrading_Sulfatases"/>
</dbReference>
<name>A0A521DPW4_9BACT</name>
<dbReference type="AlphaFoldDB" id="A0A521DPW4"/>
<reference evidence="3 4" key="1">
    <citation type="submission" date="2017-05" db="EMBL/GenBank/DDBJ databases">
        <authorList>
            <person name="Varghese N."/>
            <person name="Submissions S."/>
        </authorList>
    </citation>
    <scope>NUCLEOTIDE SEQUENCE [LARGE SCALE GENOMIC DNA]</scope>
    <source>
        <strain evidence="3 4">DSM 21194</strain>
    </source>
</reference>
<evidence type="ECO:0000259" key="2">
    <source>
        <dbReference type="Pfam" id="PF00884"/>
    </source>
</evidence>
<evidence type="ECO:0000256" key="1">
    <source>
        <dbReference type="SAM" id="SignalP"/>
    </source>
</evidence>
<keyword evidence="1" id="KW-0732">Signal</keyword>
<keyword evidence="4" id="KW-1185">Reference proteome</keyword>
<dbReference type="PANTHER" id="PTHR43751:SF1">
    <property type="entry name" value="SULFATASE ATSG-RELATED"/>
    <property type="match status" value="1"/>
</dbReference>
<dbReference type="SUPFAM" id="SSF53649">
    <property type="entry name" value="Alkaline phosphatase-like"/>
    <property type="match status" value="1"/>
</dbReference>
<organism evidence="3 4">
    <name type="scientific">Fodinibius sediminis</name>
    <dbReference type="NCBI Taxonomy" id="1214077"/>
    <lineage>
        <taxon>Bacteria</taxon>
        <taxon>Pseudomonadati</taxon>
        <taxon>Balneolota</taxon>
        <taxon>Balneolia</taxon>
        <taxon>Balneolales</taxon>
        <taxon>Balneolaceae</taxon>
        <taxon>Fodinibius</taxon>
    </lineage>
</organism>
<feature type="chain" id="PRO_5022156884" evidence="1">
    <location>
        <begin position="27"/>
        <end position="518"/>
    </location>
</feature>
<dbReference type="EMBL" id="FXTH01000011">
    <property type="protein sequence ID" value="SMO73678.1"/>
    <property type="molecule type" value="Genomic_DNA"/>
</dbReference>
<dbReference type="Proteomes" id="UP000317593">
    <property type="component" value="Unassembled WGS sequence"/>
</dbReference>
<sequence length="518" mass="58270">MRSYIFIMRYLFILGIFIGWATPAAAQEQPPNILFVISDDQSFPHASAYGADFVETPAFDRVAREGVLFTNAFVASPGCSPSRAAILTGRYPWQNEEAGTHGSSFPKKFRVLPDLLEEAGYEVGYTGKGWGPGDWEVSGRDRNPAGPAFQEVKLDPPHAYIRNTNYAGNFGAFLEQRSKQAPFYFWMGTSEPHRPFEEGIGEAAGKNPEAVNVPSYLPDTPEVRSDLLDYAVEVEWFDRQLAQALNLLEEKGELENTLIIVTSDNGMAFPRAKANLYEDGIHVPLAVRWGNHIPAGRSISDLVSLVDLMPTMLDAARVAYPGEMAISGRSLMDILVSGKEGVVDSSRKMIFAGRERHSSSRWNNLGYPQRALRTHRYLYIRNFAPQRWPAGSPRRIEKGSTPPMHSGYHDIDSAPTLEEMTENAEHPYFNRYLHLAVGRRPAEELYDIKDDPGCINNLALHPEYGQLTRHFRNKMTELLDETGDPRMSGKGDIWESYPRLRGPMREFPAPEWVLPMDE</sequence>
<gene>
    <name evidence="3" type="ORF">SAMN06265218_11194</name>
</gene>
<feature type="domain" description="Sulfatase N-terminal" evidence="2">
    <location>
        <begin position="31"/>
        <end position="316"/>
    </location>
</feature>
<feature type="signal peptide" evidence="1">
    <location>
        <begin position="1"/>
        <end position="26"/>
    </location>
</feature>
<dbReference type="PANTHER" id="PTHR43751">
    <property type="entry name" value="SULFATASE"/>
    <property type="match status" value="1"/>
</dbReference>